<dbReference type="PRINTS" id="PR00722">
    <property type="entry name" value="CHYMOTRYPSIN"/>
</dbReference>
<dbReference type="PROSITE" id="PS50240">
    <property type="entry name" value="TRYPSIN_DOM"/>
    <property type="match status" value="1"/>
</dbReference>
<evidence type="ECO:0000313" key="5">
    <source>
        <dbReference type="Proteomes" id="UP000694844"/>
    </source>
</evidence>
<dbReference type="CDD" id="cd00190">
    <property type="entry name" value="Tryp_SPc"/>
    <property type="match status" value="1"/>
</dbReference>
<dbReference type="InterPro" id="IPR051487">
    <property type="entry name" value="Ser/Thr_Proteases_Immune/Dev"/>
</dbReference>
<gene>
    <name evidence="6" type="primary">LOC111101465</name>
</gene>
<reference evidence="6" key="1">
    <citation type="submission" date="2025-08" db="UniProtKB">
        <authorList>
            <consortium name="RefSeq"/>
        </authorList>
    </citation>
    <scope>IDENTIFICATION</scope>
    <source>
        <tissue evidence="6">Whole sample</tissue>
    </source>
</reference>
<organism evidence="5 6">
    <name type="scientific">Crassostrea virginica</name>
    <name type="common">Eastern oyster</name>
    <dbReference type="NCBI Taxonomy" id="6565"/>
    <lineage>
        <taxon>Eukaryota</taxon>
        <taxon>Metazoa</taxon>
        <taxon>Spiralia</taxon>
        <taxon>Lophotrochozoa</taxon>
        <taxon>Mollusca</taxon>
        <taxon>Bivalvia</taxon>
        <taxon>Autobranchia</taxon>
        <taxon>Pteriomorphia</taxon>
        <taxon>Ostreida</taxon>
        <taxon>Ostreoidea</taxon>
        <taxon>Ostreidae</taxon>
        <taxon>Crassostrea</taxon>
    </lineage>
</organism>
<dbReference type="InterPro" id="IPR001314">
    <property type="entry name" value="Peptidase_S1A"/>
</dbReference>
<dbReference type="RefSeq" id="XP_022289675.1">
    <property type="nucleotide sequence ID" value="XM_022433967.1"/>
</dbReference>
<evidence type="ECO:0000256" key="3">
    <source>
        <dbReference type="RuleBase" id="RU363034"/>
    </source>
</evidence>
<name>A0A8B8AES2_CRAVI</name>
<dbReference type="PANTHER" id="PTHR24256">
    <property type="entry name" value="TRYPTASE-RELATED"/>
    <property type="match status" value="1"/>
</dbReference>
<proteinExistence type="inferred from homology"/>
<dbReference type="InterPro" id="IPR033116">
    <property type="entry name" value="TRYPSIN_SER"/>
</dbReference>
<evidence type="ECO:0000259" key="4">
    <source>
        <dbReference type="PROSITE" id="PS50240"/>
    </source>
</evidence>
<evidence type="ECO:0000256" key="1">
    <source>
        <dbReference type="ARBA" id="ARBA00023157"/>
    </source>
</evidence>
<comment type="similarity">
    <text evidence="2">Belongs to the peptidase S1 family. CLIP subfamily.</text>
</comment>
<dbReference type="PROSITE" id="PS00135">
    <property type="entry name" value="TRYPSIN_SER"/>
    <property type="match status" value="1"/>
</dbReference>
<keyword evidence="1" id="KW-1015">Disulfide bond</keyword>
<dbReference type="GO" id="GO:0004252">
    <property type="term" value="F:serine-type endopeptidase activity"/>
    <property type="evidence" value="ECO:0007669"/>
    <property type="project" value="InterPro"/>
</dbReference>
<dbReference type="GeneID" id="111101465"/>
<dbReference type="InterPro" id="IPR009003">
    <property type="entry name" value="Peptidase_S1_PA"/>
</dbReference>
<dbReference type="Gene3D" id="2.40.10.10">
    <property type="entry name" value="Trypsin-like serine proteases"/>
    <property type="match status" value="1"/>
</dbReference>
<keyword evidence="3" id="KW-0720">Serine protease</keyword>
<keyword evidence="3" id="KW-0378">Hydrolase</keyword>
<dbReference type="InterPro" id="IPR018114">
    <property type="entry name" value="TRYPSIN_HIS"/>
</dbReference>
<accession>A0A8B8AES2</accession>
<dbReference type="SUPFAM" id="SSF50494">
    <property type="entry name" value="Trypsin-like serine proteases"/>
    <property type="match status" value="1"/>
</dbReference>
<evidence type="ECO:0000313" key="6">
    <source>
        <dbReference type="RefSeq" id="XP_022289675.1"/>
    </source>
</evidence>
<dbReference type="AlphaFoldDB" id="A0A8B8AES2"/>
<feature type="domain" description="Peptidase S1" evidence="4">
    <location>
        <begin position="36"/>
        <end position="323"/>
    </location>
</feature>
<dbReference type="GO" id="GO:0006508">
    <property type="term" value="P:proteolysis"/>
    <property type="evidence" value="ECO:0007669"/>
    <property type="project" value="UniProtKB-KW"/>
</dbReference>
<sequence>MISKSTTCKPSIHVLLKYYIFSVTGDDHILSRVRRIIGGRELADGEAPYLAFVAAFGTSGGRMKRSIFRSSNSFNRDPTSPENPFNDPEVFCTGTLVNDQWALTAAHCFDGSTTSGVSLRDPSVWRLKLGTPLLSRTAGRSSRLEKSWLSRIFGFKKISNPMFVEIDRIEIHPDYTVDSFARDDVAVVRLREPVSFGPFINNIQLNMDDSYPPDDTLCRAQGWGCTEKDGGRSDVARTVDLPIFDTAECATVVDTEYALCAGYIDMNRGVCSGDSGGPLLCNRNGQLVQVGVTSLSNTADPGNFPGVFLRVSKYINWIRGITE</sequence>
<dbReference type="InterPro" id="IPR043504">
    <property type="entry name" value="Peptidase_S1_PA_chymotrypsin"/>
</dbReference>
<evidence type="ECO:0000256" key="2">
    <source>
        <dbReference type="ARBA" id="ARBA00024195"/>
    </source>
</evidence>
<keyword evidence="3" id="KW-0645">Protease</keyword>
<dbReference type="SMART" id="SM00020">
    <property type="entry name" value="Tryp_SPc"/>
    <property type="match status" value="1"/>
</dbReference>
<dbReference type="InterPro" id="IPR001254">
    <property type="entry name" value="Trypsin_dom"/>
</dbReference>
<keyword evidence="5" id="KW-1185">Reference proteome</keyword>
<dbReference type="Pfam" id="PF00089">
    <property type="entry name" value="Trypsin"/>
    <property type="match status" value="2"/>
</dbReference>
<dbReference type="PROSITE" id="PS00134">
    <property type="entry name" value="TRYPSIN_HIS"/>
    <property type="match status" value="1"/>
</dbReference>
<dbReference type="KEGG" id="cvn:111101465"/>
<dbReference type="Proteomes" id="UP000694844">
    <property type="component" value="Chromosome 6"/>
</dbReference>
<dbReference type="OrthoDB" id="10002959at2759"/>
<protein>
    <submittedName>
        <fullName evidence="6">Transmembrane protease serine 9-like isoform X1</fullName>
    </submittedName>
</protein>